<dbReference type="Pfam" id="PF25836">
    <property type="entry name" value="Fn3_SaeA_6th"/>
    <property type="match status" value="1"/>
</dbReference>
<feature type="compositionally biased region" description="Low complexity" evidence="1">
    <location>
        <begin position="189"/>
        <end position="205"/>
    </location>
</feature>
<evidence type="ECO:0000259" key="5">
    <source>
        <dbReference type="Pfam" id="PF25835"/>
    </source>
</evidence>
<feature type="compositionally biased region" description="Polar residues" evidence="1">
    <location>
        <begin position="291"/>
        <end position="315"/>
    </location>
</feature>
<sequence>MCENKQCILLTWRRFMAANGMPSLPSESDLSFICAQGRIPDNPPSAVASWGHAISFLLNQAKFGVTWEGIHLTGDLLRPLAATIGRGSATPLATSSPTTSPNAAAPVGTPALTGMAAATGAAPNLLDGLRAWRDRAVKDGALAAGAAPDHHLVMLIRPAMKRPADVGQRVAALAPFAQEVFDVVAAAETSAAPASSTTPATTFVATDEDEAQPRTVPRSNLATAIRAVEAVPPSSLSGGRPVTTVQPPADYTSPVYPSTAQYPGASVLPSGSHSSGATTSAYQGHVADTTAPRSTSSSVASNATESRPSAVTASTAHEPPSLAAAAREDGEVQTEVSAEVSADKPGGAQTLPSDLRSIESHDDIERGFAEALSVVAEPASTVVDHISMDGRSIYRWPAQSEALTIYRVVVSDSQRPLVPEMGDLLAVTQGTEVEDGAPIGGLFRFVQVWANSGDSIGAAKAAQPRLVAECVRVAPVHEVSGSPDFGQVALVWTAPPGASRVQVFRLPPAMTGPSGFRAFEIATDRPNLGGVVDRGGEAGAAYVYRMIVEARDPSGGSHQSSPVDLRLEWPAVIREVTNLAIHTVKGPTRFESGMVDLTWTALPVGDVQIYRLKEPLGAGILGVEVDKGALPQMGLTDSELCKNPQDPMGDDQIRMAEVPWPPGWPRIHFVPVTILGQRALPGRPSVEEAPVAPGDPRLVDRVAQQVITFVWPEGATYVRAYIGPVGAEPHAVCSGNPHHQVTEEDYRRHGGLRMAYNPPSDAAVFLTGVRGDSVSAPVAVPLPKRWQIRYSVELHRRRLIGPVDYVRVAVWAPNEQAAGSPPFVVAYNQDRLPMHPRDGVILTCVPDATPDASPTQVMHPQTLIGGPQSPRFRMLLPSPVARGYVRLFVSPGVGAESLRRIVVLDPSVTELRWA</sequence>
<dbReference type="EMBL" id="CAJC01000112">
    <property type="protein sequence ID" value="CCI52714.1"/>
    <property type="molecule type" value="Genomic_DNA"/>
</dbReference>
<organism evidence="7 8">
    <name type="scientific">Nostocoides jenkinsii Ben 74</name>
    <dbReference type="NCBI Taxonomy" id="1193518"/>
    <lineage>
        <taxon>Bacteria</taxon>
        <taxon>Bacillati</taxon>
        <taxon>Actinomycetota</taxon>
        <taxon>Actinomycetes</taxon>
        <taxon>Micrococcales</taxon>
        <taxon>Intrasporangiaceae</taxon>
        <taxon>Nostocoides</taxon>
    </lineage>
</organism>
<feature type="domain" description="SaeA third Fn3-like" evidence="4">
    <location>
        <begin position="591"/>
        <end position="684"/>
    </location>
</feature>
<dbReference type="Pfam" id="PF25832">
    <property type="entry name" value="Fn3_SaeA_2nd"/>
    <property type="match status" value="1"/>
</dbReference>
<keyword evidence="8" id="KW-1185">Reference proteome</keyword>
<comment type="caution">
    <text evidence="7">The sequence shown here is derived from an EMBL/GenBank/DDBJ whole genome shotgun (WGS) entry which is preliminary data.</text>
</comment>
<evidence type="ECO:0000313" key="7">
    <source>
        <dbReference type="EMBL" id="CCI52714.1"/>
    </source>
</evidence>
<dbReference type="Pfam" id="PF25833">
    <property type="entry name" value="Fn3_SaeA_3rd"/>
    <property type="match status" value="1"/>
</dbReference>
<dbReference type="InterPro" id="IPR058693">
    <property type="entry name" value="Fn3_SaeA_3rd"/>
</dbReference>
<evidence type="ECO:0000259" key="4">
    <source>
        <dbReference type="Pfam" id="PF25834"/>
    </source>
</evidence>
<gene>
    <name evidence="7" type="ORF">BN13_20036</name>
</gene>
<feature type="region of interest" description="Disordered" evidence="1">
    <location>
        <begin position="231"/>
        <end position="355"/>
    </location>
</feature>
<evidence type="ECO:0000259" key="3">
    <source>
        <dbReference type="Pfam" id="PF25833"/>
    </source>
</evidence>
<dbReference type="Proteomes" id="UP000035720">
    <property type="component" value="Unassembled WGS sequence"/>
</dbReference>
<evidence type="ECO:0000313" key="8">
    <source>
        <dbReference type="Proteomes" id="UP000035720"/>
    </source>
</evidence>
<accession>A0A077M7Z6</accession>
<dbReference type="InterPro" id="IPR058691">
    <property type="entry name" value="Fn3_SaeA_1st"/>
</dbReference>
<feature type="domain" description="SaeA first Fn3-like" evidence="2">
    <location>
        <begin position="387"/>
        <end position="469"/>
    </location>
</feature>
<dbReference type="InterPro" id="IPR058692">
    <property type="entry name" value="Fn3_SaeA_2nd"/>
</dbReference>
<dbReference type="STRING" id="1193518.BN13_20036"/>
<evidence type="ECO:0000259" key="2">
    <source>
        <dbReference type="Pfam" id="PF25832"/>
    </source>
</evidence>
<protein>
    <submittedName>
        <fullName evidence="7">Uncharacterized protein</fullName>
    </submittedName>
</protein>
<feature type="region of interest" description="Disordered" evidence="1">
    <location>
        <begin position="189"/>
        <end position="217"/>
    </location>
</feature>
<feature type="compositionally biased region" description="Low complexity" evidence="1">
    <location>
        <begin position="270"/>
        <end position="281"/>
    </location>
</feature>
<evidence type="ECO:0000259" key="6">
    <source>
        <dbReference type="Pfam" id="PF25836"/>
    </source>
</evidence>
<feature type="domain" description="SaeA fifth Fn3-like" evidence="6">
    <location>
        <begin position="786"/>
        <end position="912"/>
    </location>
</feature>
<dbReference type="AlphaFoldDB" id="A0A077M7Z6"/>
<proteinExistence type="predicted"/>
<feature type="domain" description="SaeA second Fn3-like" evidence="3">
    <location>
        <begin position="478"/>
        <end position="564"/>
    </location>
</feature>
<name>A0A077M7Z6_9MICO</name>
<dbReference type="InterPro" id="IPR058696">
    <property type="entry name" value="Fn3_SaeA_5th"/>
</dbReference>
<evidence type="ECO:0000256" key="1">
    <source>
        <dbReference type="SAM" id="MobiDB-lite"/>
    </source>
</evidence>
<feature type="domain" description="SaeA fourth Fn3-like" evidence="5">
    <location>
        <begin position="695"/>
        <end position="770"/>
    </location>
</feature>
<dbReference type="Pfam" id="PF25835">
    <property type="entry name" value="Fn3_SaeA_5th"/>
    <property type="match status" value="1"/>
</dbReference>
<dbReference type="InterPro" id="IPR058694">
    <property type="entry name" value="Fn3_SaeA_4th"/>
</dbReference>
<reference evidence="7 8" key="1">
    <citation type="journal article" date="2013" name="ISME J.">
        <title>A metabolic model for members of the genus Tetrasphaera involved in enhanced biological phosphorus removal.</title>
        <authorList>
            <person name="Kristiansen R."/>
            <person name="Nguyen H.T.T."/>
            <person name="Saunders A.M."/>
            <person name="Nielsen J.L."/>
            <person name="Wimmer R."/>
            <person name="Le V.Q."/>
            <person name="McIlroy S.J."/>
            <person name="Petrovski S."/>
            <person name="Seviour R.J."/>
            <person name="Calteau A."/>
            <person name="Nielsen K.L."/>
            <person name="Nielsen P.H."/>
        </authorList>
    </citation>
    <scope>NUCLEOTIDE SEQUENCE [LARGE SCALE GENOMIC DNA]</scope>
    <source>
        <strain evidence="7 8">Ben 74</strain>
    </source>
</reference>
<dbReference type="Pfam" id="PF25834">
    <property type="entry name" value="Fn3_SaeA_4th"/>
    <property type="match status" value="1"/>
</dbReference>